<reference evidence="2 3" key="1">
    <citation type="submission" date="2021-03" db="EMBL/GenBank/DDBJ databases">
        <title>Genomic Encyclopedia of Type Strains, Phase IV (KMG-IV): sequencing the most valuable type-strain genomes for metagenomic binning, comparative biology and taxonomic classification.</title>
        <authorList>
            <person name="Goeker M."/>
        </authorList>
    </citation>
    <scope>NUCLEOTIDE SEQUENCE [LARGE SCALE GENOMIC DNA]</scope>
    <source>
        <strain evidence="2 3">DSM 28783</strain>
    </source>
</reference>
<evidence type="ECO:0000313" key="3">
    <source>
        <dbReference type="Proteomes" id="UP001519307"/>
    </source>
</evidence>
<organism evidence="2 3">
    <name type="scientific">Clostridium algifaecis</name>
    <dbReference type="NCBI Taxonomy" id="1472040"/>
    <lineage>
        <taxon>Bacteria</taxon>
        <taxon>Bacillati</taxon>
        <taxon>Bacillota</taxon>
        <taxon>Clostridia</taxon>
        <taxon>Eubacteriales</taxon>
        <taxon>Clostridiaceae</taxon>
        <taxon>Clostridium</taxon>
    </lineage>
</organism>
<keyword evidence="1" id="KW-0472">Membrane</keyword>
<keyword evidence="3" id="KW-1185">Reference proteome</keyword>
<name>A0ABS4KS86_9CLOT</name>
<keyword evidence="1" id="KW-1133">Transmembrane helix</keyword>
<feature type="transmembrane region" description="Helical" evidence="1">
    <location>
        <begin position="295"/>
        <end position="319"/>
    </location>
</feature>
<protein>
    <submittedName>
        <fullName evidence="2">ABC transport system permease protein</fullName>
    </submittedName>
</protein>
<dbReference type="Proteomes" id="UP001519307">
    <property type="component" value="Unassembled WGS sequence"/>
</dbReference>
<evidence type="ECO:0000313" key="2">
    <source>
        <dbReference type="EMBL" id="MBP2032887.1"/>
    </source>
</evidence>
<evidence type="ECO:0000256" key="1">
    <source>
        <dbReference type="SAM" id="Phobius"/>
    </source>
</evidence>
<keyword evidence="1" id="KW-0812">Transmembrane</keyword>
<proteinExistence type="predicted"/>
<comment type="caution">
    <text evidence="2">The sequence shown here is derived from an EMBL/GenBank/DDBJ whole genome shotgun (WGS) entry which is preliminary data.</text>
</comment>
<sequence length="366" mass="41979">MRILKKYLRKTQFLILSLTFILIFTSIIVGHVEKVYRMILEANNFKTINSVAFNFNEKNLSTDNIIKSLKEMESQKNIIIIHEAGRVLIRGASQFGIYFNGIYENGYNLLEGRFFNLQDFKENKKVVVVGKNLINSESIQIENGRRYIYRGNDKFLVIGVIGKKNSDTQYDSRILYNLNIELEDKDTNYLQQGFILDSTVRSESSLKNIINRINRKNNSTLIKIIYQDKSNSPLVSAIQNSRTLLFNFSLIILCIIITLVRATIQWIDKISLELGIRRMYGCSNKNIILHIAKRYLSISVVSLVIAIVFQNLLILGNVLQIQNSSLNKFNIIASFIFILIIGSIVIGISIFNINKTQISYLIKGKV</sequence>
<feature type="transmembrane region" description="Helical" evidence="1">
    <location>
        <begin position="244"/>
        <end position="264"/>
    </location>
</feature>
<feature type="transmembrane region" description="Helical" evidence="1">
    <location>
        <begin position="331"/>
        <end position="353"/>
    </location>
</feature>
<dbReference type="RefSeq" id="WP_209702046.1">
    <property type="nucleotide sequence ID" value="NZ_JAGGLM010000008.1"/>
</dbReference>
<accession>A0ABS4KS86</accession>
<gene>
    <name evidence="2" type="ORF">J2Z42_001566</name>
</gene>
<dbReference type="EMBL" id="JAGGLM010000008">
    <property type="protein sequence ID" value="MBP2032887.1"/>
    <property type="molecule type" value="Genomic_DNA"/>
</dbReference>
<feature type="transmembrane region" description="Helical" evidence="1">
    <location>
        <begin position="12"/>
        <end position="32"/>
    </location>
</feature>